<proteinExistence type="predicted"/>
<dbReference type="Proteomes" id="UP000682733">
    <property type="component" value="Unassembled WGS sequence"/>
</dbReference>
<organism evidence="2 3">
    <name type="scientific">Didymodactylos carnosus</name>
    <dbReference type="NCBI Taxonomy" id="1234261"/>
    <lineage>
        <taxon>Eukaryota</taxon>
        <taxon>Metazoa</taxon>
        <taxon>Spiralia</taxon>
        <taxon>Gnathifera</taxon>
        <taxon>Rotifera</taxon>
        <taxon>Eurotatoria</taxon>
        <taxon>Bdelloidea</taxon>
        <taxon>Philodinida</taxon>
        <taxon>Philodinidae</taxon>
        <taxon>Didymodactylos</taxon>
    </lineage>
</organism>
<dbReference type="AlphaFoldDB" id="A0A8S2XCG3"/>
<accession>A0A8S2XCG3</accession>
<dbReference type="EMBL" id="CAJOBA010092529">
    <property type="protein sequence ID" value="CAF4490518.1"/>
    <property type="molecule type" value="Genomic_DNA"/>
</dbReference>
<dbReference type="EMBL" id="CAJNOK010064739">
    <property type="protein sequence ID" value="CAF1647370.1"/>
    <property type="molecule type" value="Genomic_DNA"/>
</dbReference>
<evidence type="ECO:0000313" key="2">
    <source>
        <dbReference type="EMBL" id="CAF4490518.1"/>
    </source>
</evidence>
<protein>
    <submittedName>
        <fullName evidence="2">Uncharacterized protein</fullName>
    </submittedName>
</protein>
<evidence type="ECO:0000313" key="3">
    <source>
        <dbReference type="Proteomes" id="UP000682733"/>
    </source>
</evidence>
<name>A0A8S2XCG3_9BILA</name>
<sequence>QLIKVHEKLKTAIHIHHRVQASWLHMINEAFHLEDLVLNEKNTNHEFMHTSPLPPLWLRQKLFQKHSTL</sequence>
<reference evidence="2" key="1">
    <citation type="submission" date="2021-02" db="EMBL/GenBank/DDBJ databases">
        <authorList>
            <person name="Nowell W R."/>
        </authorList>
    </citation>
    <scope>NUCLEOTIDE SEQUENCE</scope>
</reference>
<feature type="non-terminal residue" evidence="2">
    <location>
        <position position="69"/>
    </location>
</feature>
<comment type="caution">
    <text evidence="2">The sequence shown here is derived from an EMBL/GenBank/DDBJ whole genome shotgun (WGS) entry which is preliminary data.</text>
</comment>
<evidence type="ECO:0000313" key="1">
    <source>
        <dbReference type="EMBL" id="CAF1647370.1"/>
    </source>
</evidence>
<dbReference type="Proteomes" id="UP000677228">
    <property type="component" value="Unassembled WGS sequence"/>
</dbReference>
<gene>
    <name evidence="1" type="ORF">OVA965_LOCUS44635</name>
    <name evidence="2" type="ORF">TMI583_LOCUS47545</name>
</gene>
<feature type="non-terminal residue" evidence="2">
    <location>
        <position position="1"/>
    </location>
</feature>